<dbReference type="PIRSF" id="PIRSF000110">
    <property type="entry name" value="G6PD"/>
    <property type="match status" value="1"/>
</dbReference>
<name>A0A7C5WZZ8_9AQUI</name>
<dbReference type="GO" id="GO:0050661">
    <property type="term" value="F:NADP binding"/>
    <property type="evidence" value="ECO:0007669"/>
    <property type="project" value="UniProtKB-UniRule"/>
</dbReference>
<dbReference type="UniPathway" id="UPA00115">
    <property type="reaction ID" value="UER00408"/>
</dbReference>
<keyword evidence="5 6" id="KW-0119">Carbohydrate metabolism</keyword>
<dbReference type="Pfam" id="PF00479">
    <property type="entry name" value="G6PD_N"/>
    <property type="match status" value="1"/>
</dbReference>
<feature type="active site" description="Proton acceptor" evidence="6">
    <location>
        <position position="219"/>
    </location>
</feature>
<dbReference type="AlphaFoldDB" id="A0A7C5WZZ8"/>
<feature type="binding site" evidence="6">
    <location>
        <position position="127"/>
    </location>
    <ligand>
        <name>NADP(+)</name>
        <dbReference type="ChEBI" id="CHEBI:58349"/>
    </ligand>
</feature>
<dbReference type="InterPro" id="IPR022675">
    <property type="entry name" value="G6P_DH_C"/>
</dbReference>
<comment type="function">
    <text evidence="6">Catalyzes the oxidation of glucose 6-phosphate to 6-phosphogluconolactone.</text>
</comment>
<dbReference type="PRINTS" id="PR00079">
    <property type="entry name" value="G6PDHDRGNASE"/>
</dbReference>
<sequence>MSKPKALFIFGGTGDLARKKLFPALARIVKRRDDLKVVYSIARSKREDWEGVACNLDADFTKLCHFIPLDAVNWEDYKKLGEELQKLKGYELIFYLSLSPFLYEDTILNLGRLLRNFSNPRKVVVEKPFGFDLPSARKLNSLLYRFFVEEEIYRIDHFLGKDTVQNIFSLRFSNIIFEGVWNRNFIDHVQIVALEDVDADNRIEFYDKVGAIRDMLQNHLLQMLAFTTMEPPCAMAPQFIRDEKVKVLRSLSFSEFVKGQYEGYPKEGSRTETLVVAKGYVENLRWQGVPFYFMTGKALGRKLTQITIVFREIPKSFVSLLDCMPKQNRIVFQVAPKNFLSISFELRPPTGRFIACPIETTMKYDLEESLGQPLPEAYETLLEDILDSDQSLFIRADEIEVMWEKVEPLISSTDTPRVYPRGKLPDFAIEFIQRDGRSWFL</sequence>
<feature type="binding site" evidence="6">
    <location>
        <position position="157"/>
    </location>
    <ligand>
        <name>substrate</name>
    </ligand>
</feature>
<dbReference type="Gene3D" id="3.40.50.720">
    <property type="entry name" value="NAD(P)-binding Rossmann-like Domain"/>
    <property type="match status" value="1"/>
</dbReference>
<dbReference type="Pfam" id="PF02781">
    <property type="entry name" value="G6PD_C"/>
    <property type="match status" value="1"/>
</dbReference>
<comment type="caution">
    <text evidence="9">The sequence shown here is derived from an EMBL/GenBank/DDBJ whole genome shotgun (WGS) entry which is preliminary data.</text>
</comment>
<dbReference type="Gene3D" id="3.30.360.10">
    <property type="entry name" value="Dihydrodipicolinate Reductase, domain 2"/>
    <property type="match status" value="1"/>
</dbReference>
<evidence type="ECO:0000256" key="2">
    <source>
        <dbReference type="ARBA" id="ARBA00022526"/>
    </source>
</evidence>
<dbReference type="GO" id="GO:0006006">
    <property type="term" value="P:glucose metabolic process"/>
    <property type="evidence" value="ECO:0007669"/>
    <property type="project" value="UniProtKB-KW"/>
</dbReference>
<feature type="binding site" evidence="6">
    <location>
        <position position="214"/>
    </location>
    <ligand>
        <name>substrate</name>
    </ligand>
</feature>
<feature type="binding site" evidence="6">
    <location>
        <position position="302"/>
    </location>
    <ligand>
        <name>substrate</name>
    </ligand>
</feature>
<evidence type="ECO:0000256" key="1">
    <source>
        <dbReference type="ARBA" id="ARBA00004937"/>
    </source>
</evidence>
<accession>A0A7C5WZZ8</accession>
<feature type="binding site" evidence="6">
    <location>
        <position position="161"/>
    </location>
    <ligand>
        <name>substrate</name>
    </ligand>
</feature>
<feature type="domain" description="Glucose-6-phosphate dehydrogenase NAD-binding" evidence="7">
    <location>
        <begin position="9"/>
        <end position="166"/>
    </location>
</feature>
<dbReference type="GO" id="GO:0004345">
    <property type="term" value="F:glucose-6-phosphate dehydrogenase activity"/>
    <property type="evidence" value="ECO:0007669"/>
    <property type="project" value="UniProtKB-UniRule"/>
</dbReference>
<dbReference type="EMBL" id="DSAC01000110">
    <property type="protein sequence ID" value="HHO74690.1"/>
    <property type="molecule type" value="Genomic_DNA"/>
</dbReference>
<dbReference type="InterPro" id="IPR001282">
    <property type="entry name" value="G6P_DH"/>
</dbReference>
<dbReference type="InterPro" id="IPR036291">
    <property type="entry name" value="NAD(P)-bd_dom_sf"/>
</dbReference>
<comment type="pathway">
    <text evidence="1 6">Carbohydrate degradation; pentose phosphate pathway; D-ribulose 5-phosphate from D-glucose 6-phosphate (oxidative stage): step 1/3.</text>
</comment>
<evidence type="ECO:0000313" key="9">
    <source>
        <dbReference type="EMBL" id="HHO74690.1"/>
    </source>
</evidence>
<reference evidence="9" key="1">
    <citation type="journal article" date="2020" name="mSystems">
        <title>Genome- and Community-Level Interaction Insights into Carbon Utilization and Element Cycling Functions of Hydrothermarchaeota in Hydrothermal Sediment.</title>
        <authorList>
            <person name="Zhou Z."/>
            <person name="Liu Y."/>
            <person name="Xu W."/>
            <person name="Pan J."/>
            <person name="Luo Z.H."/>
            <person name="Li M."/>
        </authorList>
    </citation>
    <scope>NUCLEOTIDE SEQUENCE [LARGE SCALE GENOMIC DNA]</scope>
    <source>
        <strain evidence="9">SpSt-114</strain>
    </source>
</reference>
<comment type="caution">
    <text evidence="6">Lacks conserved residue(s) required for the propagation of feature annotation.</text>
</comment>
<feature type="binding site" evidence="6">
    <location>
        <position position="195"/>
    </location>
    <ligand>
        <name>substrate</name>
    </ligand>
</feature>
<protein>
    <recommendedName>
        <fullName evidence="6">Glucose-6-phosphate 1-dehydrogenase</fullName>
        <shortName evidence="6">G6PD</shortName>
        <ecNumber evidence="6">1.1.1.49</ecNumber>
    </recommendedName>
</protein>
<dbReference type="GO" id="GO:0009051">
    <property type="term" value="P:pentose-phosphate shunt, oxidative branch"/>
    <property type="evidence" value="ECO:0007669"/>
    <property type="project" value="TreeGrafter"/>
</dbReference>
<evidence type="ECO:0000259" key="7">
    <source>
        <dbReference type="Pfam" id="PF00479"/>
    </source>
</evidence>
<keyword evidence="2 6" id="KW-0313">Glucose metabolism</keyword>
<dbReference type="SUPFAM" id="SSF51735">
    <property type="entry name" value="NAD(P)-binding Rossmann-fold domains"/>
    <property type="match status" value="1"/>
</dbReference>
<dbReference type="PANTHER" id="PTHR23429">
    <property type="entry name" value="GLUCOSE-6-PHOSPHATE 1-DEHYDROGENASE G6PD"/>
    <property type="match status" value="1"/>
</dbReference>
<feature type="domain" description="Glucose-6-phosphate dehydrogenase C-terminal" evidence="8">
    <location>
        <begin position="169"/>
        <end position="439"/>
    </location>
</feature>
<evidence type="ECO:0000256" key="3">
    <source>
        <dbReference type="ARBA" id="ARBA00022857"/>
    </source>
</evidence>
<comment type="catalytic activity">
    <reaction evidence="6">
        <text>D-glucose 6-phosphate + NADP(+) = 6-phospho-D-glucono-1,5-lactone + NADPH + H(+)</text>
        <dbReference type="Rhea" id="RHEA:15841"/>
        <dbReference type="ChEBI" id="CHEBI:15378"/>
        <dbReference type="ChEBI" id="CHEBI:57783"/>
        <dbReference type="ChEBI" id="CHEBI:57955"/>
        <dbReference type="ChEBI" id="CHEBI:58349"/>
        <dbReference type="ChEBI" id="CHEBI:61548"/>
        <dbReference type="EC" id="1.1.1.49"/>
    </reaction>
</comment>
<comment type="similarity">
    <text evidence="6">Belongs to the glucose-6-phosphate dehydrogenase family.</text>
</comment>
<evidence type="ECO:0000256" key="5">
    <source>
        <dbReference type="ARBA" id="ARBA00023277"/>
    </source>
</evidence>
<feature type="binding site" evidence="6">
    <location>
        <begin position="11"/>
        <end position="18"/>
    </location>
    <ligand>
        <name>NADP(+)</name>
        <dbReference type="ChEBI" id="CHEBI:58349"/>
    </ligand>
</feature>
<keyword evidence="3 6" id="KW-0521">NADP</keyword>
<dbReference type="HAMAP" id="MF_00966">
    <property type="entry name" value="G6PD"/>
    <property type="match status" value="1"/>
</dbReference>
<evidence type="ECO:0000256" key="4">
    <source>
        <dbReference type="ARBA" id="ARBA00023002"/>
    </source>
</evidence>
<dbReference type="SUPFAM" id="SSF55347">
    <property type="entry name" value="Glyceraldehyde-3-phosphate dehydrogenase-like, C-terminal domain"/>
    <property type="match status" value="1"/>
</dbReference>
<dbReference type="PANTHER" id="PTHR23429:SF0">
    <property type="entry name" value="GLUCOSE-6-PHOSPHATE 1-DEHYDROGENASE"/>
    <property type="match status" value="1"/>
</dbReference>
<dbReference type="EC" id="1.1.1.49" evidence="6"/>
<feature type="binding site" evidence="6">
    <location>
        <position position="43"/>
    </location>
    <ligand>
        <name>NADP(+)</name>
        <dbReference type="ChEBI" id="CHEBI:58349"/>
    </ligand>
</feature>
<keyword evidence="4 6" id="KW-0560">Oxidoreductase</keyword>
<evidence type="ECO:0000259" key="8">
    <source>
        <dbReference type="Pfam" id="PF02781"/>
    </source>
</evidence>
<dbReference type="GO" id="GO:0005829">
    <property type="term" value="C:cytosol"/>
    <property type="evidence" value="ECO:0007669"/>
    <property type="project" value="TreeGrafter"/>
</dbReference>
<evidence type="ECO:0000256" key="6">
    <source>
        <dbReference type="HAMAP-Rule" id="MF_00966"/>
    </source>
</evidence>
<feature type="binding site" evidence="6">
    <location>
        <position position="297"/>
    </location>
    <ligand>
        <name>substrate</name>
    </ligand>
</feature>
<proteinExistence type="inferred from homology"/>
<organism evidence="9">
    <name type="scientific">Thermocrinis ruber</name>
    <dbReference type="NCBI Taxonomy" id="75906"/>
    <lineage>
        <taxon>Bacteria</taxon>
        <taxon>Pseudomonadati</taxon>
        <taxon>Aquificota</taxon>
        <taxon>Aquificia</taxon>
        <taxon>Aquificales</taxon>
        <taxon>Aquificaceae</taxon>
        <taxon>Thermocrinis</taxon>
    </lineage>
</organism>
<gene>
    <name evidence="6" type="primary">zwf</name>
    <name evidence="9" type="ORF">ENN04_08715</name>
</gene>
<dbReference type="InterPro" id="IPR022674">
    <property type="entry name" value="G6P_DH_NAD-bd"/>
</dbReference>